<sequence length="512" mass="55536">MLLTFVIVYWLISIAIGLYAAMRVKNTTDYAVAGRALPFHVVTATVFATWFGSETVLGIPATFLQEGLGGVVADPFGSSLCLILVGLFFAKPLYKLNLLTIGDYYRLRFGRTVELLTTVAIVISYLGWVAAQIKALGLVFFVLSNGALSQELGMVLGAASVLVYTLFGGMWSVAITDFIQMIVIVIGLLYIGWDIGGAAGGVGEVIQHAQAAGKFGFLPEFRLDAIVLFIGTLITMMLGSIPQQDVFQHVQSSKSANIAMWGSVLGGSLYFLFAFIPMFLAYCATLIAPDLVARYLDTDPQLILPMLVLSEQVPLIAQIMFFGALLSAIKSCASATLLAPSVTFSENLLRPILKAWNPDLSDKQFLRCMQGVVLVFTAVVTYIAMNTELSIYGLVENAYKVTLVMAFVPLALGVYWKKSTTQGAVVSMLLGVAVWLTLELITAGDNAPAWTEFWLPHFVGFLVSLSSFILFSLLPQFVRTPPIPTPESVAEGNRPHHHQHAHAASHTHHTAP</sequence>
<feature type="transmembrane region" description="Helical" evidence="12">
    <location>
        <begin position="155"/>
        <end position="174"/>
    </location>
</feature>
<keyword evidence="8 12" id="KW-0472">Membrane</keyword>
<dbReference type="InterPro" id="IPR038377">
    <property type="entry name" value="Na/Glc_symporter_sf"/>
</dbReference>
<evidence type="ECO:0000256" key="6">
    <source>
        <dbReference type="ARBA" id="ARBA00022847"/>
    </source>
</evidence>
<dbReference type="EMBL" id="MDUX01000010">
    <property type="protein sequence ID" value="KAF7600041.1"/>
    <property type="molecule type" value="Genomic_DNA"/>
</dbReference>
<dbReference type="InterPro" id="IPR050277">
    <property type="entry name" value="Sodium:Solute_Symporter"/>
</dbReference>
<organism evidence="14 15">
    <name type="scientific">Candidatus Dactylopiibacterium carminicum</name>
    <dbReference type="NCBI Taxonomy" id="857335"/>
    <lineage>
        <taxon>Bacteria</taxon>
        <taxon>Pseudomonadati</taxon>
        <taxon>Pseudomonadota</taxon>
        <taxon>Betaproteobacteria</taxon>
        <taxon>Rhodocyclales</taxon>
        <taxon>Rhodocyclaceae</taxon>
        <taxon>Candidatus Dactylopiibacterium</taxon>
    </lineage>
</organism>
<feature type="transmembrane region" description="Helical" evidence="12">
    <location>
        <begin position="423"/>
        <end position="441"/>
    </location>
</feature>
<keyword evidence="6" id="KW-0769">Symport</keyword>
<evidence type="ECO:0000256" key="9">
    <source>
        <dbReference type="ARBA" id="ARBA00023201"/>
    </source>
</evidence>
<keyword evidence="9" id="KW-0915">Sodium</keyword>
<evidence type="ECO:0000313" key="16">
    <source>
        <dbReference type="Proteomes" id="UP000623509"/>
    </source>
</evidence>
<dbReference type="CDD" id="cd11474">
    <property type="entry name" value="SLC5sbd_CHT"/>
    <property type="match status" value="1"/>
</dbReference>
<dbReference type="GO" id="GO:0005886">
    <property type="term" value="C:plasma membrane"/>
    <property type="evidence" value="ECO:0007669"/>
    <property type="project" value="TreeGrafter"/>
</dbReference>
<dbReference type="RefSeq" id="WP_095523754.1">
    <property type="nucleotide sequence ID" value="NZ_MDUX01000010.1"/>
</dbReference>
<feature type="transmembrane region" description="Helical" evidence="12">
    <location>
        <begin position="262"/>
        <end position="288"/>
    </location>
</feature>
<keyword evidence="9" id="KW-0406">Ion transport</keyword>
<protein>
    <submittedName>
        <fullName evidence="14">Sodium:solute symporter</fullName>
    </submittedName>
</protein>
<evidence type="ECO:0000313" key="14">
    <source>
        <dbReference type="EMBL" id="PAS94569.1"/>
    </source>
</evidence>
<dbReference type="GO" id="GO:0015293">
    <property type="term" value="F:symporter activity"/>
    <property type="evidence" value="ECO:0007669"/>
    <property type="project" value="UniProtKB-KW"/>
</dbReference>
<keyword evidence="4" id="KW-1003">Cell membrane</keyword>
<keyword evidence="5 12" id="KW-0812">Transmembrane</keyword>
<keyword evidence="16" id="KW-1185">Reference proteome</keyword>
<keyword evidence="3" id="KW-0813">Transport</keyword>
<dbReference type="EMBL" id="NMRN01000006">
    <property type="protein sequence ID" value="PAS94569.1"/>
    <property type="molecule type" value="Genomic_DNA"/>
</dbReference>
<evidence type="ECO:0000256" key="1">
    <source>
        <dbReference type="ARBA" id="ARBA00004141"/>
    </source>
</evidence>
<reference evidence="14 15" key="2">
    <citation type="submission" date="2017-07" db="EMBL/GenBank/DDBJ databases">
        <title>Candidatus Dactylopiibacterium carminicum, a nitrogen-fixing symbiont of the cochineal insect Dactylopius coccus and Dactylopius opuntiae (Hemiptera: Coccoidea: Dactylopiidae).</title>
        <authorList>
            <person name="Vera A."/>
        </authorList>
    </citation>
    <scope>NUCLEOTIDE SEQUENCE [LARGE SCALE GENOMIC DNA]</scope>
    <source>
        <strain evidence="14 15">NFDCM</strain>
    </source>
</reference>
<evidence type="ECO:0000256" key="5">
    <source>
        <dbReference type="ARBA" id="ARBA00022692"/>
    </source>
</evidence>
<dbReference type="AlphaFoldDB" id="A0A272EWT7"/>
<evidence type="ECO:0000256" key="3">
    <source>
        <dbReference type="ARBA" id="ARBA00022448"/>
    </source>
</evidence>
<evidence type="ECO:0000256" key="12">
    <source>
        <dbReference type="SAM" id="Phobius"/>
    </source>
</evidence>
<dbReference type="Proteomes" id="UP000623509">
    <property type="component" value="Unassembled WGS sequence"/>
</dbReference>
<dbReference type="GO" id="GO:0006814">
    <property type="term" value="P:sodium ion transport"/>
    <property type="evidence" value="ECO:0007669"/>
    <property type="project" value="UniProtKB-KW"/>
</dbReference>
<dbReference type="PROSITE" id="PS50283">
    <property type="entry name" value="NA_SOLUT_SYMP_3"/>
    <property type="match status" value="1"/>
</dbReference>
<feature type="transmembrane region" description="Helical" evidence="12">
    <location>
        <begin position="397"/>
        <end position="416"/>
    </location>
</feature>
<dbReference type="PANTHER" id="PTHR48086:SF7">
    <property type="entry name" value="SODIUM-SOLUTE SYMPORTER-RELATED"/>
    <property type="match status" value="1"/>
</dbReference>
<feature type="region of interest" description="Disordered" evidence="11">
    <location>
        <begin position="485"/>
        <end position="512"/>
    </location>
</feature>
<dbReference type="GO" id="GO:0046942">
    <property type="term" value="P:carboxylic acid transport"/>
    <property type="evidence" value="ECO:0007669"/>
    <property type="project" value="UniProtKB-ARBA"/>
</dbReference>
<accession>A0A272EWT7</accession>
<keyword evidence="7 12" id="KW-1133">Transmembrane helix</keyword>
<feature type="transmembrane region" description="Helical" evidence="12">
    <location>
        <begin position="181"/>
        <end position="201"/>
    </location>
</feature>
<dbReference type="Gene3D" id="1.20.1730.10">
    <property type="entry name" value="Sodium/glucose cotransporter"/>
    <property type="match status" value="1"/>
</dbReference>
<feature type="transmembrane region" description="Helical" evidence="12">
    <location>
        <begin position="6"/>
        <end position="24"/>
    </location>
</feature>
<feature type="transmembrane region" description="Helical" evidence="12">
    <location>
        <begin position="76"/>
        <end position="94"/>
    </location>
</feature>
<evidence type="ECO:0000256" key="11">
    <source>
        <dbReference type="SAM" id="MobiDB-lite"/>
    </source>
</evidence>
<evidence type="ECO:0000256" key="7">
    <source>
        <dbReference type="ARBA" id="ARBA00022989"/>
    </source>
</evidence>
<feature type="transmembrane region" description="Helical" evidence="12">
    <location>
        <begin position="453"/>
        <end position="474"/>
    </location>
</feature>
<comment type="subcellular location">
    <subcellularLocation>
        <location evidence="1">Membrane</location>
        <topology evidence="1">Multi-pass membrane protein</topology>
    </subcellularLocation>
</comment>
<name>A0A272EWT7_9RHOO</name>
<dbReference type="InterPro" id="IPR001734">
    <property type="entry name" value="Na/solute_symporter"/>
</dbReference>
<evidence type="ECO:0000313" key="15">
    <source>
        <dbReference type="Proteomes" id="UP000216107"/>
    </source>
</evidence>
<evidence type="ECO:0000313" key="13">
    <source>
        <dbReference type="EMBL" id="KAF7600041.1"/>
    </source>
</evidence>
<gene>
    <name evidence="13" type="ORF">BGI27_04690</name>
    <name evidence="14" type="ORF">CGU29_03305</name>
</gene>
<comment type="caution">
    <text evidence="14">The sequence shown here is derived from an EMBL/GenBank/DDBJ whole genome shotgun (WGS) entry which is preliminary data.</text>
</comment>
<evidence type="ECO:0000256" key="8">
    <source>
        <dbReference type="ARBA" id="ARBA00023136"/>
    </source>
</evidence>
<evidence type="ECO:0000256" key="2">
    <source>
        <dbReference type="ARBA" id="ARBA00006434"/>
    </source>
</evidence>
<feature type="transmembrane region" description="Helical" evidence="12">
    <location>
        <begin position="36"/>
        <end position="64"/>
    </location>
</feature>
<dbReference type="Proteomes" id="UP000216107">
    <property type="component" value="Unassembled WGS sequence"/>
</dbReference>
<feature type="transmembrane region" description="Helical" evidence="12">
    <location>
        <begin position="365"/>
        <end position="385"/>
    </location>
</feature>
<proteinExistence type="inferred from homology"/>
<comment type="similarity">
    <text evidence="2 10">Belongs to the sodium:solute symporter (SSF) (TC 2.A.21) family.</text>
</comment>
<reference evidence="13 16" key="1">
    <citation type="submission" date="2016-08" db="EMBL/GenBank/DDBJ databases">
        <title>Candidatus Dactylopiibacterium carminicum genome sequence.</title>
        <authorList>
            <person name="Ramirez-Puebla S.T."/>
            <person name="Ormeno-Orrillo E."/>
            <person name="Vera-Ponce De Leon A."/>
            <person name="Luis L."/>
            <person name="Sanchez-Flores A."/>
            <person name="Monica R."/>
            <person name="Martinez-Romero E."/>
        </authorList>
    </citation>
    <scope>NUCLEOTIDE SEQUENCE [LARGE SCALE GENOMIC DNA]</scope>
    <source>
        <strain evidence="13">END1</strain>
    </source>
</reference>
<dbReference type="PROSITE" id="PS00457">
    <property type="entry name" value="NA_SOLUT_SYMP_2"/>
    <property type="match status" value="1"/>
</dbReference>
<dbReference type="PANTHER" id="PTHR48086">
    <property type="entry name" value="SODIUM/PROLINE SYMPORTER-RELATED"/>
    <property type="match status" value="1"/>
</dbReference>
<feature type="transmembrane region" description="Helical" evidence="12">
    <location>
        <begin position="221"/>
        <end position="241"/>
    </location>
</feature>
<dbReference type="InterPro" id="IPR018212">
    <property type="entry name" value="Na/solute_symporter_CS"/>
</dbReference>
<feature type="transmembrane region" description="Helical" evidence="12">
    <location>
        <begin position="115"/>
        <end position="143"/>
    </location>
</feature>
<feature type="compositionally biased region" description="Basic residues" evidence="11">
    <location>
        <begin position="495"/>
        <end position="512"/>
    </location>
</feature>
<keyword evidence="9" id="KW-0739">Sodium transport</keyword>
<evidence type="ECO:0000256" key="4">
    <source>
        <dbReference type="ARBA" id="ARBA00022475"/>
    </source>
</evidence>
<dbReference type="Pfam" id="PF00474">
    <property type="entry name" value="SSF"/>
    <property type="match status" value="1"/>
</dbReference>
<evidence type="ECO:0000256" key="10">
    <source>
        <dbReference type="RuleBase" id="RU362091"/>
    </source>
</evidence>
<dbReference type="OrthoDB" id="9789704at2"/>